<accession>A0A1A6AMG8</accession>
<dbReference type="AlphaFoldDB" id="A0A1A6AMG8"/>
<name>A0A1A6AMG8_9CLOT</name>
<organism evidence="2 3">
    <name type="scientific">Clostridium ragsdalei P11</name>
    <dbReference type="NCBI Taxonomy" id="1353534"/>
    <lineage>
        <taxon>Bacteria</taxon>
        <taxon>Bacillati</taxon>
        <taxon>Bacillota</taxon>
        <taxon>Clostridia</taxon>
        <taxon>Eubacteriales</taxon>
        <taxon>Clostridiaceae</taxon>
        <taxon>Clostridium</taxon>
    </lineage>
</organism>
<dbReference type="PATRIC" id="fig|1353534.3.peg.3254"/>
<sequence>MKFSRKGIVILSSFIIIIGGFIISHITPSISIRTYIFVSGYPVGAFKGTVHVNKGQYNMDKNILDKENAMIYTIVGYNLYDKATGNVISNYKVRKIGILYFTEDYGEC</sequence>
<keyword evidence="1" id="KW-0472">Membrane</keyword>
<evidence type="ECO:0000256" key="1">
    <source>
        <dbReference type="SAM" id="Phobius"/>
    </source>
</evidence>
<evidence type="ECO:0000313" key="2">
    <source>
        <dbReference type="EMBL" id="OBR91262.1"/>
    </source>
</evidence>
<dbReference type="Proteomes" id="UP000093954">
    <property type="component" value="Unassembled WGS sequence"/>
</dbReference>
<keyword evidence="3" id="KW-1185">Reference proteome</keyword>
<feature type="transmembrane region" description="Helical" evidence="1">
    <location>
        <begin position="7"/>
        <end position="26"/>
    </location>
</feature>
<protein>
    <submittedName>
        <fullName evidence="2">Uncharacterized protein</fullName>
    </submittedName>
</protein>
<dbReference type="RefSeq" id="WP_065079291.1">
    <property type="nucleotide sequence ID" value="NZ_LROS01000044.1"/>
</dbReference>
<reference evidence="2 3" key="1">
    <citation type="journal article" date="2012" name="Front. Microbiol.">
        <title>Draft Genome Sequence of the Virulent Strain 01-B526 of the Fish Pathogen Aeromonas salmonicida.</title>
        <authorList>
            <person name="Charette S.J."/>
            <person name="Brochu F."/>
            <person name="Boyle B."/>
            <person name="Filion G."/>
            <person name="Tanaka K.H."/>
            <person name="Derome N."/>
        </authorList>
    </citation>
    <scope>NUCLEOTIDE SEQUENCE [LARGE SCALE GENOMIC DNA]</scope>
    <source>
        <strain evidence="2 3">P11</strain>
    </source>
</reference>
<keyword evidence="1" id="KW-0812">Transmembrane</keyword>
<comment type="caution">
    <text evidence="2">The sequence shown here is derived from an EMBL/GenBank/DDBJ whole genome shotgun (WGS) entry which is preliminary data.</text>
</comment>
<evidence type="ECO:0000313" key="3">
    <source>
        <dbReference type="Proteomes" id="UP000093954"/>
    </source>
</evidence>
<keyword evidence="1" id="KW-1133">Transmembrane helix</keyword>
<dbReference type="EMBL" id="LROS01000044">
    <property type="protein sequence ID" value="OBR91262.1"/>
    <property type="molecule type" value="Genomic_DNA"/>
</dbReference>
<proteinExistence type="predicted"/>
<gene>
    <name evidence="2" type="ORF">CLRAG_32040</name>
</gene>